<comment type="similarity">
    <text evidence="2">Belongs to the ABC transporter superfamily.</text>
</comment>
<keyword evidence="3" id="KW-0813">Transport</keyword>
<dbReference type="AlphaFoldDB" id="Q11M93"/>
<organism evidence="7">
    <name type="scientific">Chelativorans sp. (strain BNC1)</name>
    <dbReference type="NCBI Taxonomy" id="266779"/>
    <lineage>
        <taxon>Bacteria</taxon>
        <taxon>Pseudomonadati</taxon>
        <taxon>Pseudomonadota</taxon>
        <taxon>Alphaproteobacteria</taxon>
        <taxon>Hyphomicrobiales</taxon>
        <taxon>Phyllobacteriaceae</taxon>
        <taxon>Chelativorans</taxon>
    </lineage>
</organism>
<dbReference type="CDD" id="cd03257">
    <property type="entry name" value="ABC_NikE_OppD_transporters"/>
    <property type="match status" value="1"/>
</dbReference>
<dbReference type="InterPro" id="IPR050319">
    <property type="entry name" value="ABC_transp_ATP-bind"/>
</dbReference>
<dbReference type="eggNOG" id="COG4608">
    <property type="taxonomic scope" value="Bacteria"/>
</dbReference>
<dbReference type="InterPro" id="IPR027417">
    <property type="entry name" value="P-loop_NTPase"/>
</dbReference>
<sequence length="327" mass="36052">MIEQYNLLEVEKLSLGFGGGNGLLRSQPAMILRDVSFTIGQGEIIGLVGESGSGKSTIGKAVLKLLKAQEGRIRFDGVDISDLSEHDMRPLRREMQIVFQDPYSSLDPRQTVRGILSDALDIHRLHTGTAREPRLVELLDMVGLRREFLDRYPHEFSGGQRQRIGIARAMSVEPRLIVADEPVSALDVSIQAQVINLIARLRDQTGVSVLFISHDLSVVRFISDRIIVLYLGKIMEVGPADLVHHAPLHPYSKALVSAEPRLDQKSSRIRLTGDIPSPLKPPSGCVFRTRCPFALPACAEGVPELREVAPGRSKACIRDDIDMETAA</sequence>
<evidence type="ECO:0000256" key="2">
    <source>
        <dbReference type="ARBA" id="ARBA00005417"/>
    </source>
</evidence>
<proteinExistence type="inferred from homology"/>
<dbReference type="STRING" id="266779.Meso_0077"/>
<dbReference type="SUPFAM" id="SSF52540">
    <property type="entry name" value="P-loop containing nucleoside triphosphate hydrolases"/>
    <property type="match status" value="1"/>
</dbReference>
<dbReference type="InterPro" id="IPR003439">
    <property type="entry name" value="ABC_transporter-like_ATP-bd"/>
</dbReference>
<evidence type="ECO:0000256" key="1">
    <source>
        <dbReference type="ARBA" id="ARBA00004417"/>
    </source>
</evidence>
<evidence type="ECO:0000256" key="5">
    <source>
        <dbReference type="ARBA" id="ARBA00022840"/>
    </source>
</evidence>
<dbReference type="PROSITE" id="PS00211">
    <property type="entry name" value="ABC_TRANSPORTER_1"/>
    <property type="match status" value="1"/>
</dbReference>
<evidence type="ECO:0000256" key="3">
    <source>
        <dbReference type="ARBA" id="ARBA00022448"/>
    </source>
</evidence>
<dbReference type="PANTHER" id="PTHR43776">
    <property type="entry name" value="TRANSPORT ATP-BINDING PROTEIN"/>
    <property type="match status" value="1"/>
</dbReference>
<feature type="domain" description="ABC transporter" evidence="6">
    <location>
        <begin position="8"/>
        <end position="256"/>
    </location>
</feature>
<dbReference type="GO" id="GO:0005886">
    <property type="term" value="C:plasma membrane"/>
    <property type="evidence" value="ECO:0007669"/>
    <property type="project" value="UniProtKB-SubCell"/>
</dbReference>
<dbReference type="GO" id="GO:0015833">
    <property type="term" value="P:peptide transport"/>
    <property type="evidence" value="ECO:0007669"/>
    <property type="project" value="InterPro"/>
</dbReference>
<gene>
    <name evidence="7" type="ordered locus">Meso_0077</name>
</gene>
<name>Q11M93_CHESB</name>
<dbReference type="PANTHER" id="PTHR43776:SF7">
    <property type="entry name" value="D,D-DIPEPTIDE TRANSPORT ATP-BINDING PROTEIN DDPF-RELATED"/>
    <property type="match status" value="1"/>
</dbReference>
<evidence type="ECO:0000313" key="7">
    <source>
        <dbReference type="EMBL" id="ABG61482.1"/>
    </source>
</evidence>
<dbReference type="InterPro" id="IPR003593">
    <property type="entry name" value="AAA+_ATPase"/>
</dbReference>
<dbReference type="PROSITE" id="PS50893">
    <property type="entry name" value="ABC_TRANSPORTER_2"/>
    <property type="match status" value="1"/>
</dbReference>
<dbReference type="GO" id="GO:0016887">
    <property type="term" value="F:ATP hydrolysis activity"/>
    <property type="evidence" value="ECO:0007669"/>
    <property type="project" value="InterPro"/>
</dbReference>
<dbReference type="GO" id="GO:0005524">
    <property type="term" value="F:ATP binding"/>
    <property type="evidence" value="ECO:0007669"/>
    <property type="project" value="UniProtKB-KW"/>
</dbReference>
<dbReference type="InterPro" id="IPR013563">
    <property type="entry name" value="Oligopep_ABC_C"/>
</dbReference>
<dbReference type="KEGG" id="mes:Meso_0077"/>
<comment type="subcellular location">
    <subcellularLocation>
        <location evidence="1">Cell inner membrane</location>
        <topology evidence="1">Peripheral membrane protein</topology>
    </subcellularLocation>
</comment>
<dbReference type="OrthoDB" id="9815712at2"/>
<dbReference type="Pfam" id="PF00005">
    <property type="entry name" value="ABC_tran"/>
    <property type="match status" value="1"/>
</dbReference>
<dbReference type="Pfam" id="PF08352">
    <property type="entry name" value="oligo_HPY"/>
    <property type="match status" value="1"/>
</dbReference>
<dbReference type="Gene3D" id="3.40.50.300">
    <property type="entry name" value="P-loop containing nucleotide triphosphate hydrolases"/>
    <property type="match status" value="1"/>
</dbReference>
<dbReference type="HOGENOM" id="CLU_000604_1_23_5"/>
<dbReference type="FunFam" id="3.40.50.300:FF:000016">
    <property type="entry name" value="Oligopeptide ABC transporter ATP-binding component"/>
    <property type="match status" value="1"/>
</dbReference>
<reference evidence="7" key="1">
    <citation type="submission" date="2006-06" db="EMBL/GenBank/DDBJ databases">
        <title>Complete sequence of chromosome of Chelativorans sp. BNC1.</title>
        <authorList>
            <consortium name="US DOE Joint Genome Institute"/>
            <person name="Copeland A."/>
            <person name="Lucas S."/>
            <person name="Lapidus A."/>
            <person name="Barry K."/>
            <person name="Detter J.C."/>
            <person name="Glavina del Rio T."/>
            <person name="Hammon N."/>
            <person name="Israni S."/>
            <person name="Dalin E."/>
            <person name="Tice H."/>
            <person name="Pitluck S."/>
            <person name="Chertkov O."/>
            <person name="Brettin T."/>
            <person name="Bruce D."/>
            <person name="Han C."/>
            <person name="Tapia R."/>
            <person name="Gilna P."/>
            <person name="Schmutz J."/>
            <person name="Larimer F."/>
            <person name="Land M."/>
            <person name="Hauser L."/>
            <person name="Kyrpides N."/>
            <person name="Mikhailova N."/>
            <person name="Richardson P."/>
        </authorList>
    </citation>
    <scope>NUCLEOTIDE SEQUENCE</scope>
    <source>
        <strain evidence="7">BNC1</strain>
    </source>
</reference>
<dbReference type="InterPro" id="IPR017871">
    <property type="entry name" value="ABC_transporter-like_CS"/>
</dbReference>
<accession>Q11M93</accession>
<evidence type="ECO:0000256" key="4">
    <source>
        <dbReference type="ARBA" id="ARBA00022741"/>
    </source>
</evidence>
<keyword evidence="5" id="KW-0067">ATP-binding</keyword>
<dbReference type="NCBIfam" id="TIGR01727">
    <property type="entry name" value="oligo_HPY"/>
    <property type="match status" value="1"/>
</dbReference>
<dbReference type="SMART" id="SM00382">
    <property type="entry name" value="AAA"/>
    <property type="match status" value="1"/>
</dbReference>
<evidence type="ECO:0000259" key="6">
    <source>
        <dbReference type="PROSITE" id="PS50893"/>
    </source>
</evidence>
<dbReference type="EMBL" id="CP000390">
    <property type="protein sequence ID" value="ABG61482.1"/>
    <property type="molecule type" value="Genomic_DNA"/>
</dbReference>
<protein>
    <submittedName>
        <fullName evidence="7">Oligopeptide/dipeptide ABC transporter, ATPase subunit</fullName>
    </submittedName>
</protein>
<keyword evidence="4" id="KW-0547">Nucleotide-binding</keyword>
<dbReference type="GO" id="GO:0055085">
    <property type="term" value="P:transmembrane transport"/>
    <property type="evidence" value="ECO:0007669"/>
    <property type="project" value="UniProtKB-ARBA"/>
</dbReference>